<evidence type="ECO:0000313" key="2">
    <source>
        <dbReference type="EMBL" id="WAQ89855.1"/>
    </source>
</evidence>
<gene>
    <name evidence="2" type="ORF">PtA15_11A547</name>
</gene>
<keyword evidence="3" id="KW-1185">Reference proteome</keyword>
<organism evidence="2 3">
    <name type="scientific">Puccinia triticina</name>
    <dbReference type="NCBI Taxonomy" id="208348"/>
    <lineage>
        <taxon>Eukaryota</taxon>
        <taxon>Fungi</taxon>
        <taxon>Dikarya</taxon>
        <taxon>Basidiomycota</taxon>
        <taxon>Pucciniomycotina</taxon>
        <taxon>Pucciniomycetes</taxon>
        <taxon>Pucciniales</taxon>
        <taxon>Pucciniaceae</taxon>
        <taxon>Puccinia</taxon>
    </lineage>
</organism>
<evidence type="ECO:0000313" key="3">
    <source>
        <dbReference type="Proteomes" id="UP001164743"/>
    </source>
</evidence>
<dbReference type="EMBL" id="CP110431">
    <property type="protein sequence ID" value="WAQ89855.1"/>
    <property type="molecule type" value="Genomic_DNA"/>
</dbReference>
<name>A0ABY7D1H0_9BASI</name>
<sequence>MRLTVSIVLCLSSSICQLAESTRGVNISPEEGRALQSAARFRLPTEASLPAPVPAKAQDEFFLTHQGGLRRRPKYGHRKGLENLEDADAITLAEGQAGSSAFKSKSAARSIWQGCAPLGNMLGLLSRRKYHKLKGLENLEGADASTLAERNAGSNAFEVKAAASSSGSAEASSTANPAAGTKGGLCQDLRGGVNNFSGGTSVESESTLLRGQKRWENELNYPFKWLNLETEADDLKAFRKIITENSQINHALGPYSRAPFTFISNEALETLTGNFLIGSDHERVAVLAVFFHLFKDHRDEPSVRRYFWKLRQHLQPHDEKNFQYAHSEYPVF</sequence>
<dbReference type="GeneID" id="77802361"/>
<proteinExistence type="predicted"/>
<feature type="signal peptide" evidence="1">
    <location>
        <begin position="1"/>
        <end position="21"/>
    </location>
</feature>
<evidence type="ECO:0000256" key="1">
    <source>
        <dbReference type="SAM" id="SignalP"/>
    </source>
</evidence>
<accession>A0ABY7D1H0</accession>
<dbReference type="Proteomes" id="UP001164743">
    <property type="component" value="Chromosome 11A"/>
</dbReference>
<reference evidence="2" key="1">
    <citation type="submission" date="2022-10" db="EMBL/GenBank/DDBJ databases">
        <title>Puccinia triticina Genome sequencing and assembly.</title>
        <authorList>
            <person name="Li C."/>
        </authorList>
    </citation>
    <scope>NUCLEOTIDE SEQUENCE</scope>
    <source>
        <strain evidence="2">Pt15</strain>
    </source>
</reference>
<keyword evidence="1" id="KW-0732">Signal</keyword>
<feature type="chain" id="PRO_5047312776" evidence="1">
    <location>
        <begin position="22"/>
        <end position="332"/>
    </location>
</feature>
<dbReference type="RefSeq" id="XP_053025410.1">
    <property type="nucleotide sequence ID" value="XM_053161466.1"/>
</dbReference>
<protein>
    <submittedName>
        <fullName evidence="2">Uncharacterized protein</fullName>
    </submittedName>
</protein>